<evidence type="ECO:0000259" key="3">
    <source>
        <dbReference type="Pfam" id="PF00561"/>
    </source>
</evidence>
<keyword evidence="2" id="KW-0028">Amino-acid biosynthesis</keyword>
<evidence type="ECO:0000313" key="4">
    <source>
        <dbReference type="EMBL" id="MEI5907633.1"/>
    </source>
</evidence>
<keyword evidence="2 4" id="KW-0012">Acyltransferase</keyword>
<protein>
    <recommendedName>
        <fullName evidence="2">Homoserine O-acetyltransferase</fullName>
        <shortName evidence="2">HAT</shortName>
        <ecNumber evidence="2">2.3.1.31</ecNumber>
    </recommendedName>
    <alternativeName>
        <fullName evidence="2">Homoserine transacetylase</fullName>
        <shortName evidence="2">HTA</shortName>
    </alternativeName>
</protein>
<comment type="subunit">
    <text evidence="2">Homodimer.</text>
</comment>
<feature type="active site" description="Nucleophile" evidence="2">
    <location>
        <position position="138"/>
    </location>
</feature>
<keyword evidence="5" id="KW-1185">Reference proteome</keyword>
<evidence type="ECO:0000256" key="1">
    <source>
        <dbReference type="ARBA" id="ARBA00022679"/>
    </source>
</evidence>
<feature type="active site" evidence="2">
    <location>
        <position position="293"/>
    </location>
</feature>
<feature type="domain" description="AB hydrolase-1" evidence="3">
    <location>
        <begin position="37"/>
        <end position="327"/>
    </location>
</feature>
<comment type="similarity">
    <text evidence="2">Belongs to the AB hydrolase superfamily. MetX family.</text>
</comment>
<comment type="function">
    <text evidence="2">Transfers an acetyl group from acetyl-CoA to L-homoserine, forming acetyl-L-homoserine.</text>
</comment>
<feature type="binding site" evidence="2">
    <location>
        <position position="206"/>
    </location>
    <ligand>
        <name>substrate</name>
    </ligand>
</feature>
<dbReference type="RefSeq" id="WP_336587070.1">
    <property type="nucleotide sequence ID" value="NZ_JBBAXC010000008.1"/>
</dbReference>
<accession>A0ABU8HEM8</accession>
<dbReference type="NCBIfam" id="TIGR01392">
    <property type="entry name" value="homoserO_Ac_trn"/>
    <property type="match status" value="1"/>
</dbReference>
<dbReference type="InterPro" id="IPR008220">
    <property type="entry name" value="HAT_MetX-like"/>
</dbReference>
<evidence type="ECO:0000256" key="2">
    <source>
        <dbReference type="HAMAP-Rule" id="MF_00296"/>
    </source>
</evidence>
<dbReference type="InterPro" id="IPR000073">
    <property type="entry name" value="AB_hydrolase_1"/>
</dbReference>
<dbReference type="InterPro" id="IPR029058">
    <property type="entry name" value="AB_hydrolase_fold"/>
</dbReference>
<comment type="catalytic activity">
    <reaction evidence="2">
        <text>L-homoserine + acetyl-CoA = O-acetyl-L-homoserine + CoA</text>
        <dbReference type="Rhea" id="RHEA:13701"/>
        <dbReference type="ChEBI" id="CHEBI:57287"/>
        <dbReference type="ChEBI" id="CHEBI:57288"/>
        <dbReference type="ChEBI" id="CHEBI:57476"/>
        <dbReference type="ChEBI" id="CHEBI:57716"/>
        <dbReference type="EC" id="2.3.1.31"/>
    </reaction>
</comment>
<evidence type="ECO:0000313" key="5">
    <source>
        <dbReference type="Proteomes" id="UP001312865"/>
    </source>
</evidence>
<sequence length="356" mass="39984">MRREGKVILNNFCFQDGTELSKVEIAYEWVGEEHNPFILICHALTGDHRAAGTEKNPGWWHEVIGPKKTIDTDRFQVITLNVLGGCHGSSGPMSINTLTNEPYRLTFPPVTIRDIVHSHRAALDVLGINEVEAVIGGSLGGMQALEWGLLYPTFMNRLVVLAATPFLSDYAIAFNTIGTLAIQNDPKWDNGNYDQSSDLRGLEIARMAGMVTYRSREVWNETFNRKKADNDVFEVESYLAYHGKNLAHRFDANSYLLLMKAMNSHDIGSGRGGWKRAAKQYKSKVKIIAFQGDLLYPSDALSELSELVPKGEFHEVKLKVGHDGFLVQFEKWEYLISTYLPKLMKDDQKGNNVISG</sequence>
<keyword evidence="2" id="KW-0486">Methionine biosynthesis</keyword>
<feature type="binding site" evidence="2">
    <location>
        <position position="323"/>
    </location>
    <ligand>
        <name>substrate</name>
    </ligand>
</feature>
<dbReference type="PIRSF" id="PIRSF000443">
    <property type="entry name" value="Homoser_Ac_trans"/>
    <property type="match status" value="1"/>
</dbReference>
<dbReference type="PANTHER" id="PTHR32268">
    <property type="entry name" value="HOMOSERINE O-ACETYLTRANSFERASE"/>
    <property type="match status" value="1"/>
</dbReference>
<dbReference type="PANTHER" id="PTHR32268:SF11">
    <property type="entry name" value="HOMOSERINE O-ACETYLTRANSFERASE"/>
    <property type="match status" value="1"/>
</dbReference>
<gene>
    <name evidence="2" type="primary">metXA</name>
    <name evidence="4" type="ORF">WAK64_11255</name>
</gene>
<keyword evidence="1 2" id="KW-0808">Transferase</keyword>
<dbReference type="EMBL" id="JBBAXC010000008">
    <property type="protein sequence ID" value="MEI5907633.1"/>
    <property type="molecule type" value="Genomic_DNA"/>
</dbReference>
<keyword evidence="2" id="KW-0963">Cytoplasm</keyword>
<proteinExistence type="inferred from homology"/>
<dbReference type="SUPFAM" id="SSF53474">
    <property type="entry name" value="alpha/beta-Hydrolases"/>
    <property type="match status" value="1"/>
</dbReference>
<feature type="active site" evidence="2">
    <location>
        <position position="322"/>
    </location>
</feature>
<comment type="subcellular location">
    <subcellularLocation>
        <location evidence="2">Cytoplasm</location>
    </subcellularLocation>
</comment>
<comment type="pathway">
    <text evidence="2">Amino-acid biosynthesis; L-methionine biosynthesis via de novo pathway; O-acetyl-L-homoserine from L-homoserine: step 1/1.</text>
</comment>
<dbReference type="Proteomes" id="UP001312865">
    <property type="component" value="Unassembled WGS sequence"/>
</dbReference>
<comment type="caution">
    <text evidence="4">The sequence shown here is derived from an EMBL/GenBank/DDBJ whole genome shotgun (WGS) entry which is preliminary data.</text>
</comment>
<dbReference type="Gene3D" id="1.10.1740.110">
    <property type="match status" value="1"/>
</dbReference>
<dbReference type="Pfam" id="PF00561">
    <property type="entry name" value="Abhydrolase_1"/>
    <property type="match status" value="1"/>
</dbReference>
<dbReference type="EC" id="2.3.1.31" evidence="2"/>
<organism evidence="4 5">
    <name type="scientific">Bacillus spongiae</name>
    <dbReference type="NCBI Taxonomy" id="2683610"/>
    <lineage>
        <taxon>Bacteria</taxon>
        <taxon>Bacillati</taxon>
        <taxon>Bacillota</taxon>
        <taxon>Bacilli</taxon>
        <taxon>Bacillales</taxon>
        <taxon>Bacillaceae</taxon>
        <taxon>Bacillus</taxon>
    </lineage>
</organism>
<reference evidence="4 5" key="1">
    <citation type="journal article" date="2018" name="J. Microbiol.">
        <title>Bacillus spongiae sp. nov., isolated from sponge of Jeju Island.</title>
        <authorList>
            <person name="Lee G.E."/>
            <person name="Im W.T."/>
            <person name="Park J.S."/>
        </authorList>
    </citation>
    <scope>NUCLEOTIDE SEQUENCE [LARGE SCALE GENOMIC DNA]</scope>
    <source>
        <strain evidence="4 5">135PIL107-10</strain>
    </source>
</reference>
<dbReference type="Gene3D" id="3.40.50.1820">
    <property type="entry name" value="alpha/beta hydrolase"/>
    <property type="match status" value="1"/>
</dbReference>
<dbReference type="NCBIfam" id="NF001209">
    <property type="entry name" value="PRK00175.1"/>
    <property type="match status" value="1"/>
</dbReference>
<name>A0ABU8HEM8_9BACI</name>
<comment type="caution">
    <text evidence="2">Lacks conserved residue(s) required for the propagation of feature annotation.</text>
</comment>
<dbReference type="GO" id="GO:0004414">
    <property type="term" value="F:homoserine O-acetyltransferase activity"/>
    <property type="evidence" value="ECO:0007669"/>
    <property type="project" value="UniProtKB-EC"/>
</dbReference>
<dbReference type="HAMAP" id="MF_00296">
    <property type="entry name" value="MetX_acyltransf"/>
    <property type="match status" value="1"/>
</dbReference>